<dbReference type="AlphaFoldDB" id="A0A1J8NJT6"/>
<keyword evidence="3" id="KW-1185">Reference proteome</keyword>
<accession>A0A1J8NJT6</accession>
<dbReference type="PANTHER" id="PTHR38043">
    <property type="entry name" value="PROTEIN HEMX"/>
    <property type="match status" value="1"/>
</dbReference>
<dbReference type="Proteomes" id="UP000183924">
    <property type="component" value="Unassembled WGS sequence"/>
</dbReference>
<evidence type="ECO:0000313" key="3">
    <source>
        <dbReference type="Proteomes" id="UP000183924"/>
    </source>
</evidence>
<keyword evidence="1" id="KW-1133">Transmembrane helix</keyword>
<feature type="transmembrane region" description="Helical" evidence="1">
    <location>
        <begin position="30"/>
        <end position="55"/>
    </location>
</feature>
<dbReference type="RefSeq" id="WP_071662810.1">
    <property type="nucleotide sequence ID" value="NZ_LUKY01000033.1"/>
</dbReference>
<proteinExistence type="predicted"/>
<reference evidence="2 3" key="1">
    <citation type="submission" date="2016-03" db="EMBL/GenBank/DDBJ databases">
        <title>Comparative genomics of Rickettsiella.</title>
        <authorList>
            <person name="Chandler C."/>
            <person name="Wang Y."/>
        </authorList>
    </citation>
    <scope>NUCLEOTIDE SEQUENCE [LARGE SCALE GENOMIC DNA]</scope>
    <source>
        <strain evidence="2 3">RCFS May 2013</strain>
    </source>
</reference>
<name>A0A1J8NJT6_9COXI</name>
<keyword evidence="1" id="KW-0472">Membrane</keyword>
<evidence type="ECO:0000313" key="2">
    <source>
        <dbReference type="EMBL" id="OIZ94318.1"/>
    </source>
</evidence>
<organism evidence="2 3">
    <name type="scientific">Candidatus Rickettsiella isopodorum</name>
    <dbReference type="NCBI Taxonomy" id="1225476"/>
    <lineage>
        <taxon>Bacteria</taxon>
        <taxon>Pseudomonadati</taxon>
        <taxon>Pseudomonadota</taxon>
        <taxon>Gammaproteobacteria</taxon>
        <taxon>Legionellales</taxon>
        <taxon>Coxiellaceae</taxon>
        <taxon>Rickettsiella</taxon>
    </lineage>
</organism>
<dbReference type="PANTHER" id="PTHR38043:SF1">
    <property type="entry name" value="PROTEIN HEMX"/>
    <property type="match status" value="1"/>
</dbReference>
<sequence length="351" mass="39791">MESQPTPNLEETEIKTKTQKNKPLRSKSCSIAWCAIGLLLITWVGLFLGLSFFWLKNKERLSEYQRQLSTIQTQISQNQADGKNLQQHIAQLQNFIEQKFSANDNAILLANVKQLIQLAQYNFVYFHDTDNALSALTLADKQLGTIISPDIRLENLHQLLTQYLTRLKALPHIDLATTLGQIQTLKAQITQLPLLTISNSATAKPDVTTSNSSENKWILMLQNSLNSFRQLIVIRRLNKPIEPLLPEKEQQYLQHNLLLLLQQAQWALIHHEATIYQSSLQEIQENIKDHFASGSPITQTAIQNIEQLKQIDLQTPSLDLNPLLEAISIIKKTPTNTNVTPVVTANQKEPS</sequence>
<dbReference type="Pfam" id="PF04375">
    <property type="entry name" value="HemX"/>
    <property type="match status" value="1"/>
</dbReference>
<protein>
    <submittedName>
        <fullName evidence="2">Uncharacterized protein</fullName>
    </submittedName>
</protein>
<gene>
    <name evidence="2" type="ORF">A1D18_05605</name>
</gene>
<keyword evidence="1" id="KW-0812">Transmembrane</keyword>
<dbReference type="STRING" id="1225476.A1D18_05605"/>
<comment type="caution">
    <text evidence="2">The sequence shown here is derived from an EMBL/GenBank/DDBJ whole genome shotgun (WGS) entry which is preliminary data.</text>
</comment>
<evidence type="ECO:0000256" key="1">
    <source>
        <dbReference type="SAM" id="Phobius"/>
    </source>
</evidence>
<dbReference type="InterPro" id="IPR007470">
    <property type="entry name" value="HemX"/>
</dbReference>
<dbReference type="EMBL" id="LUKY01000033">
    <property type="protein sequence ID" value="OIZ94318.1"/>
    <property type="molecule type" value="Genomic_DNA"/>
</dbReference>